<dbReference type="Proteomes" id="UP000836841">
    <property type="component" value="Chromosome 3"/>
</dbReference>
<accession>A0AAU9S5I3</accession>
<reference evidence="1 2" key="1">
    <citation type="submission" date="2022-03" db="EMBL/GenBank/DDBJ databases">
        <authorList>
            <person name="Nunn A."/>
            <person name="Chopra R."/>
            <person name="Nunn A."/>
            <person name="Contreras Garrido A."/>
        </authorList>
    </citation>
    <scope>NUCLEOTIDE SEQUENCE [LARGE SCALE GENOMIC DNA]</scope>
</reference>
<organism evidence="1 2">
    <name type="scientific">Thlaspi arvense</name>
    <name type="common">Field penny-cress</name>
    <dbReference type="NCBI Taxonomy" id="13288"/>
    <lineage>
        <taxon>Eukaryota</taxon>
        <taxon>Viridiplantae</taxon>
        <taxon>Streptophyta</taxon>
        <taxon>Embryophyta</taxon>
        <taxon>Tracheophyta</taxon>
        <taxon>Spermatophyta</taxon>
        <taxon>Magnoliopsida</taxon>
        <taxon>eudicotyledons</taxon>
        <taxon>Gunneridae</taxon>
        <taxon>Pentapetalae</taxon>
        <taxon>rosids</taxon>
        <taxon>malvids</taxon>
        <taxon>Brassicales</taxon>
        <taxon>Brassicaceae</taxon>
        <taxon>Thlaspideae</taxon>
        <taxon>Thlaspi</taxon>
    </lineage>
</organism>
<dbReference type="EMBL" id="OU466859">
    <property type="protein sequence ID" value="CAH2055237.1"/>
    <property type="molecule type" value="Genomic_DNA"/>
</dbReference>
<evidence type="ECO:0000313" key="2">
    <source>
        <dbReference type="Proteomes" id="UP000836841"/>
    </source>
</evidence>
<keyword evidence="2" id="KW-1185">Reference proteome</keyword>
<proteinExistence type="predicted"/>
<dbReference type="AlphaFoldDB" id="A0AAU9S5I3"/>
<protein>
    <submittedName>
        <fullName evidence="1">Uncharacterized protein</fullName>
    </submittedName>
</protein>
<gene>
    <name evidence="1" type="ORF">TAV2_LOCUS11078</name>
</gene>
<name>A0AAU9S5I3_THLAR</name>
<sequence length="84" mass="9492">MKEKYLQLFRAGRSIESRRYFSSPPGSSGSNGTKITLDMWLYDIRRAGAFGVGYIIGAVLYGGTASQLEEQRLEDRREIRVTGR</sequence>
<evidence type="ECO:0000313" key="1">
    <source>
        <dbReference type="EMBL" id="CAH2055237.1"/>
    </source>
</evidence>